<dbReference type="AlphaFoldDB" id="A0AAU4JXI4"/>
<dbReference type="Gene3D" id="2.40.400.10">
    <property type="entry name" value="Acetoacetate decarboxylase-like"/>
    <property type="match status" value="1"/>
</dbReference>
<dbReference type="SUPFAM" id="SSF160104">
    <property type="entry name" value="Acetoacetate decarboxylase-like"/>
    <property type="match status" value="1"/>
</dbReference>
<dbReference type="GO" id="GO:0016829">
    <property type="term" value="F:lyase activity"/>
    <property type="evidence" value="ECO:0007669"/>
    <property type="project" value="InterPro"/>
</dbReference>
<protein>
    <submittedName>
        <fullName evidence="1">Acetoacetate decarboxylase family protein</fullName>
    </submittedName>
</protein>
<proteinExistence type="predicted"/>
<organism evidence="1 2">
    <name type="scientific">Williamsia herbipolensis</name>
    <dbReference type="NCBI Taxonomy" id="1603258"/>
    <lineage>
        <taxon>Bacteria</taxon>
        <taxon>Bacillati</taxon>
        <taxon>Actinomycetota</taxon>
        <taxon>Actinomycetes</taxon>
        <taxon>Mycobacteriales</taxon>
        <taxon>Nocardiaceae</taxon>
        <taxon>Williamsia</taxon>
    </lineage>
</organism>
<evidence type="ECO:0000313" key="1">
    <source>
        <dbReference type="EMBL" id="WUM18468.1"/>
    </source>
</evidence>
<dbReference type="InterPro" id="IPR023375">
    <property type="entry name" value="ADC_dom_sf"/>
</dbReference>
<sequence length="257" mass="27157">MVANPIASSESRWRGLASTIPEGVATPAMNDALPDMGSPAPWSIAGSGVFWSAKARRSDRDLLPPALARFAVPLLRVGFGVRYSYTPVGTYNELGGVIVYARPGGVFGHIPFLPVDSAATMRGGRENWALPKVLAEFSGDPAERSEFTASGDGWSVGVSVGDAAPARALAVPKALGWPILSSVIVPALSGMEQVFADGSRARTGALDIPDFDITTTETTVTVSTTGSEPLRRLFPDRAYRGNVITYRDVVLGAPRIR</sequence>
<dbReference type="InterPro" id="IPR010451">
    <property type="entry name" value="Acetoacetate_decarboxylase"/>
</dbReference>
<dbReference type="Pfam" id="PF06314">
    <property type="entry name" value="ADC"/>
    <property type="match status" value="1"/>
</dbReference>
<keyword evidence="2" id="KW-1185">Reference proteome</keyword>
<gene>
    <name evidence="1" type="ORF">OG579_11960</name>
</gene>
<dbReference type="KEGG" id="whr:OG579_11960"/>
<name>A0AAU4JXI4_9NOCA</name>
<accession>A0AAU4JXI4</accession>
<dbReference type="EMBL" id="CP108021">
    <property type="protein sequence ID" value="WUM18468.1"/>
    <property type="molecule type" value="Genomic_DNA"/>
</dbReference>
<dbReference type="RefSeq" id="WP_328856106.1">
    <property type="nucleotide sequence ID" value="NZ_CP108021.1"/>
</dbReference>
<dbReference type="Proteomes" id="UP001432128">
    <property type="component" value="Chromosome"/>
</dbReference>
<reference evidence="1 2" key="1">
    <citation type="submission" date="2022-10" db="EMBL/GenBank/DDBJ databases">
        <title>The complete genomes of actinobacterial strains from the NBC collection.</title>
        <authorList>
            <person name="Joergensen T.S."/>
            <person name="Alvarez Arevalo M."/>
            <person name="Sterndorff E.B."/>
            <person name="Faurdal D."/>
            <person name="Vuksanovic O."/>
            <person name="Mourched A.-S."/>
            <person name="Charusanti P."/>
            <person name="Shaw S."/>
            <person name="Blin K."/>
            <person name="Weber T."/>
        </authorList>
    </citation>
    <scope>NUCLEOTIDE SEQUENCE [LARGE SCALE GENOMIC DNA]</scope>
    <source>
        <strain evidence="1 2">NBC_00319</strain>
    </source>
</reference>
<evidence type="ECO:0000313" key="2">
    <source>
        <dbReference type="Proteomes" id="UP001432128"/>
    </source>
</evidence>